<dbReference type="KEGG" id="gaw:V144x_42360"/>
<gene>
    <name evidence="1" type="ORF">V144x_42360</name>
</gene>
<dbReference type="RefSeq" id="WP_144987627.1">
    <property type="nucleotide sequence ID" value="NZ_CP037920.1"/>
</dbReference>
<accession>A0A517W0F2</accession>
<sequence length="236" mass="25893">MKTVKQVMVELKKKGDAQTRKTYARHGMPEDTFGVKIADLKLIAKKIKGNQALACELYETGNYDAMYLAGIVADGSQMTKKQLESWAKTATCAMLSEYTVPGVASESPHAQALAMKWIRSKTESIASSGWNTYTGIIATTPDEDLDLEEIKSLLDRVAREVHQAPNKVRYTMNGFVIAVGSYVKPLLKKAKQVAKKVGVVSVDMGDTACKVPQALTYIEKIESAGRVGKKRKTIKC</sequence>
<protein>
    <submittedName>
        <fullName evidence="1">DNA alkylation repair enzyme</fullName>
    </submittedName>
</protein>
<name>A0A517W0F2_9PLAN</name>
<dbReference type="Gene3D" id="1.25.10.90">
    <property type="match status" value="1"/>
</dbReference>
<dbReference type="PANTHER" id="PTHR41291:SF1">
    <property type="entry name" value="DNA ALKYLATION REPAIR PROTEIN"/>
    <property type="match status" value="1"/>
</dbReference>
<dbReference type="PANTHER" id="PTHR41291">
    <property type="entry name" value="DNA ALKYLATION REPAIR PROTEIN"/>
    <property type="match status" value="1"/>
</dbReference>
<evidence type="ECO:0000313" key="1">
    <source>
        <dbReference type="EMBL" id="QDT98729.1"/>
    </source>
</evidence>
<dbReference type="Proteomes" id="UP000318704">
    <property type="component" value="Chromosome"/>
</dbReference>
<dbReference type="AlphaFoldDB" id="A0A517W0F2"/>
<evidence type="ECO:0000313" key="2">
    <source>
        <dbReference type="Proteomes" id="UP000318704"/>
    </source>
</evidence>
<dbReference type="InterPro" id="IPR014825">
    <property type="entry name" value="DNA_alkylation"/>
</dbReference>
<organism evidence="1 2">
    <name type="scientific">Gimesia aquarii</name>
    <dbReference type="NCBI Taxonomy" id="2527964"/>
    <lineage>
        <taxon>Bacteria</taxon>
        <taxon>Pseudomonadati</taxon>
        <taxon>Planctomycetota</taxon>
        <taxon>Planctomycetia</taxon>
        <taxon>Planctomycetales</taxon>
        <taxon>Planctomycetaceae</taxon>
        <taxon>Gimesia</taxon>
    </lineage>
</organism>
<dbReference type="EMBL" id="CP037920">
    <property type="protein sequence ID" value="QDT98729.1"/>
    <property type="molecule type" value="Genomic_DNA"/>
</dbReference>
<dbReference type="Pfam" id="PF08713">
    <property type="entry name" value="DNA_alkylation"/>
    <property type="match status" value="1"/>
</dbReference>
<reference evidence="1 2" key="1">
    <citation type="submission" date="2019-03" db="EMBL/GenBank/DDBJ databases">
        <title>Deep-cultivation of Planctomycetes and their phenomic and genomic characterization uncovers novel biology.</title>
        <authorList>
            <person name="Wiegand S."/>
            <person name="Jogler M."/>
            <person name="Boedeker C."/>
            <person name="Pinto D."/>
            <person name="Vollmers J."/>
            <person name="Rivas-Marin E."/>
            <person name="Kohn T."/>
            <person name="Peeters S.H."/>
            <person name="Heuer A."/>
            <person name="Rast P."/>
            <person name="Oberbeckmann S."/>
            <person name="Bunk B."/>
            <person name="Jeske O."/>
            <person name="Meyerdierks A."/>
            <person name="Storesund J.E."/>
            <person name="Kallscheuer N."/>
            <person name="Luecker S."/>
            <person name="Lage O.M."/>
            <person name="Pohl T."/>
            <person name="Merkel B.J."/>
            <person name="Hornburger P."/>
            <person name="Mueller R.-W."/>
            <person name="Bruemmer F."/>
            <person name="Labrenz M."/>
            <person name="Spormann A.M."/>
            <person name="Op den Camp H."/>
            <person name="Overmann J."/>
            <person name="Amann R."/>
            <person name="Jetten M.S.M."/>
            <person name="Mascher T."/>
            <person name="Medema M.H."/>
            <person name="Devos D.P."/>
            <person name="Kaster A.-K."/>
            <person name="Ovreas L."/>
            <person name="Rohde M."/>
            <person name="Galperin M.Y."/>
            <person name="Jogler C."/>
        </authorList>
    </citation>
    <scope>NUCLEOTIDE SEQUENCE [LARGE SCALE GENOMIC DNA]</scope>
    <source>
        <strain evidence="1 2">V144</strain>
    </source>
</reference>
<dbReference type="SUPFAM" id="SSF48371">
    <property type="entry name" value="ARM repeat"/>
    <property type="match status" value="1"/>
</dbReference>
<proteinExistence type="predicted"/>
<dbReference type="InterPro" id="IPR016024">
    <property type="entry name" value="ARM-type_fold"/>
</dbReference>